<dbReference type="Pfam" id="PF10649">
    <property type="entry name" value="DUF2478"/>
    <property type="match status" value="1"/>
</dbReference>
<evidence type="ECO:0000313" key="1">
    <source>
        <dbReference type="EMBL" id="ERL99512.1"/>
    </source>
</evidence>
<dbReference type="PATRIC" id="fig|1337887.3.peg.5591"/>
<evidence type="ECO:0000313" key="2">
    <source>
        <dbReference type="Proteomes" id="UP000016842"/>
    </source>
</evidence>
<dbReference type="Proteomes" id="UP000016842">
    <property type="component" value="Unassembled WGS sequence"/>
</dbReference>
<dbReference type="InterPro" id="IPR018912">
    <property type="entry name" value="DUF2478"/>
</dbReference>
<protein>
    <recommendedName>
        <fullName evidence="3">DUF2478 domain-containing protein</fullName>
    </recommendedName>
</protein>
<comment type="caution">
    <text evidence="1">The sequence shown here is derived from an EMBL/GenBank/DDBJ whole genome shotgun (WGS) entry which is preliminary data.</text>
</comment>
<accession>U4V379</accession>
<gene>
    <name evidence="1" type="ORF">Q644_10535</name>
</gene>
<organism evidence="1 2">
    <name type="scientific">Brucella intermedia 229E</name>
    <dbReference type="NCBI Taxonomy" id="1337887"/>
    <lineage>
        <taxon>Bacteria</taxon>
        <taxon>Pseudomonadati</taxon>
        <taxon>Pseudomonadota</taxon>
        <taxon>Alphaproteobacteria</taxon>
        <taxon>Hyphomicrobiales</taxon>
        <taxon>Brucellaceae</taxon>
        <taxon>Brucella/Ochrobactrum group</taxon>
        <taxon>Brucella</taxon>
    </lineage>
</organism>
<name>U4V379_9HYPH</name>
<reference evidence="1 2" key="1">
    <citation type="journal article" date="2014" name="FEMS Microbiol. Lett.">
        <title>Genome sequencing analysis reveals virulence-related gene content of Ochrobactrum intermedium strain 229E, a urease-positive strain isolated from the human gastric niche.</title>
        <authorList>
            <person name="Kulkarni G.J."/>
            <person name="Shetty S."/>
            <person name="Dharne M.S."/>
            <person name="Shouche Y.S."/>
        </authorList>
    </citation>
    <scope>NUCLEOTIDE SEQUENCE [LARGE SCALE GENOMIC DNA]</scope>
    <source>
        <strain evidence="1 2">229E</strain>
    </source>
</reference>
<sequence length="180" mass="19180">MRNEPTLAAILAAKDVPVDQLLAGAAHRARQAGLRVAGFLQHRETGGEECCRDIEIEHIGTGVTQIISQALGSGSKGCRLDPAALADVAGALQTELDDGADMLILNRFGKGETEGHGFRSIIETAYARQIPVLTVVRETYVEGWNDFAGGDCGVLLAPDSKAVLGWCDRVMEARRLPEAV</sequence>
<evidence type="ECO:0008006" key="3">
    <source>
        <dbReference type="Google" id="ProtNLM"/>
    </source>
</evidence>
<dbReference type="AlphaFoldDB" id="U4V379"/>
<dbReference type="EMBL" id="ASXJ01000377">
    <property type="protein sequence ID" value="ERL99512.1"/>
    <property type="molecule type" value="Genomic_DNA"/>
</dbReference>
<proteinExistence type="predicted"/>